<sequence length="823" mass="92305">MSKKKNPLVFFDISIDGDPVEKIVMELFADVVPKTAENFRALCTGEKGIGKSTGKPLHYKGTMFHRIIKGFMAQGGDFSKGNGSMFDFYIYAQICKEQPLIGLQALVEKVFMEGSLLVYISSADENFKLGHDGPGFLSMANSGVNTNGSQFFITFKRQPHLDGKHVVFGKVVKGLDIVKKIEQVGTADGKTAQRVKIIDCGEFSESKIQDGKEKAEKKKSRKISSSEDSSDGEDAERRKKSLKERRKKRKRRYSSSDSYSSDSDSDSYSSKSDSPSASESDTSLSDSSSSSDGRRRKRKSGKRDKRESGRKRKDAQRMKKRTRHHQRSRRKSKWSSDSSSDSESESASGSSSSGDERAGRRGSARKKASVVIVCIEIDTESMDSAYWQVGLQCLERIASIIGHFVIGIRKELQATESNRKGRENLRKKSLTLPSGEVAVKEQQRNHELKTAEDTLSHEEGELSLKTDKLQNNGHGTEAKSGKTVDRHSYSDDTSKSRSMNPSPKRRSNNRSRGSPSLSPKRIVRNDGSSPKKTNDQSAGHKAPDPSASNRGRDLSRSPASDGAPKRIRKGRGFTERTLLRRYRSPERSPPRSFQYGGRNIERNRDRYSSHRSYSEHSPRRYYRSPQRGRSPPRFPLSLIIQLQENPSRSISRSPEGYRGRYRNRSKSRSPIRSPSPRDKRPSISEGLKSRLGPKIEEGRSPIKRRFRSRSRSSPGAFLLILNLRRFHQQRIVIEYLLHLPASLHQVHHLDKEGWFPMQIRSLSGIRLAENLAGNGNVSNFRLTILALLLIHFGWVEHPDKADPIGLGITGQLPVSGNSSLILG</sequence>
<keyword evidence="2" id="KW-1185">Reference proteome</keyword>
<gene>
    <name evidence="1" type="ORF">Patl1_03283</name>
</gene>
<organism evidence="1 2">
    <name type="scientific">Pistacia atlantica</name>
    <dbReference type="NCBI Taxonomy" id="434234"/>
    <lineage>
        <taxon>Eukaryota</taxon>
        <taxon>Viridiplantae</taxon>
        <taxon>Streptophyta</taxon>
        <taxon>Embryophyta</taxon>
        <taxon>Tracheophyta</taxon>
        <taxon>Spermatophyta</taxon>
        <taxon>Magnoliopsida</taxon>
        <taxon>eudicotyledons</taxon>
        <taxon>Gunneridae</taxon>
        <taxon>Pentapetalae</taxon>
        <taxon>rosids</taxon>
        <taxon>malvids</taxon>
        <taxon>Sapindales</taxon>
        <taxon>Anacardiaceae</taxon>
        <taxon>Pistacia</taxon>
    </lineage>
</organism>
<proteinExistence type="predicted"/>
<dbReference type="Proteomes" id="UP001164250">
    <property type="component" value="Chromosome 1"/>
</dbReference>
<dbReference type="EMBL" id="CM047897">
    <property type="protein sequence ID" value="KAJ0110393.1"/>
    <property type="molecule type" value="Genomic_DNA"/>
</dbReference>
<reference evidence="2" key="1">
    <citation type="journal article" date="2023" name="G3 (Bethesda)">
        <title>Genome assembly and association tests identify interacting loci associated with vigor, precocity, and sex in interspecific pistachio rootstocks.</title>
        <authorList>
            <person name="Palmer W."/>
            <person name="Jacygrad E."/>
            <person name="Sagayaradj S."/>
            <person name="Cavanaugh K."/>
            <person name="Han R."/>
            <person name="Bertier L."/>
            <person name="Beede B."/>
            <person name="Kafkas S."/>
            <person name="Golino D."/>
            <person name="Preece J."/>
            <person name="Michelmore R."/>
        </authorList>
    </citation>
    <scope>NUCLEOTIDE SEQUENCE [LARGE SCALE GENOMIC DNA]</scope>
</reference>
<evidence type="ECO:0000313" key="1">
    <source>
        <dbReference type="EMBL" id="KAJ0110393.1"/>
    </source>
</evidence>
<comment type="caution">
    <text evidence="1">The sequence shown here is derived from an EMBL/GenBank/DDBJ whole genome shotgun (WGS) entry which is preliminary data.</text>
</comment>
<name>A0ACC1C3V6_9ROSI</name>
<protein>
    <submittedName>
        <fullName evidence="1">Uncharacterized protein</fullName>
    </submittedName>
</protein>
<accession>A0ACC1C3V6</accession>
<evidence type="ECO:0000313" key="2">
    <source>
        <dbReference type="Proteomes" id="UP001164250"/>
    </source>
</evidence>